<dbReference type="GO" id="GO:0000723">
    <property type="term" value="P:telomere maintenance"/>
    <property type="evidence" value="ECO:0007669"/>
    <property type="project" value="TreeGrafter"/>
</dbReference>
<dbReference type="GO" id="GO:0005694">
    <property type="term" value="C:chromosome"/>
    <property type="evidence" value="ECO:0007669"/>
    <property type="project" value="TreeGrafter"/>
</dbReference>
<evidence type="ECO:0000259" key="5">
    <source>
        <dbReference type="PROSITE" id="PS50290"/>
    </source>
</evidence>
<sequence>MNYSILKKTFSNSIESEESKLSLIYLVTSNSLGISLDDLITLFPRCCQNFIAEKIVTESLAYKQFLSHFITEDSEGQKVYVLGKDKFLFDYMYKTNTSYLFSKAYKYLLQNTIEIYNLDSFDKTLNPLIIYEKQHQIDTSNPLHFQLYRISNIELLLREGLKKYLFTFTQNKEECYNLIQNEKYYETTKLNFSNFEQDQFHIELSNVLANFQISLNSNFSSIYQFLKFLLGCRIIYQLNKQHIKNISLKLICQSFCKQFFDHYLFIYTEFHEYMIKFIQFECDSLTSGLLSNSLPNLSITLSAYCQYYKINKKILNFDYKKHIKIGDFLDFYFRFDLLYLQFSQVSSIEEYAVIVDYYRLNLKNPYPNVLVREILQNIATSIDECQQPKVLDPFDFISYDVSPPRLMIKLQTFLVERHLYLNNYEWQFFLFETFSDIKANKNLLNDEQFVQKKIKYIQENYEDTKKINQVEHIFINLLPLTSQKSLSDYILLVLTILDHSLFIKLFSLIVYKYYAHSQNKNIKVLEDLQKFLCIPEYNYLLIGIIKLINQWKNEIKNSKDPFYIALDQVKWKYRQIGLVFFRCGSFVESVYYLEKYLAKKNLLFIFDLKKLSHKKQEKLHTTLLYINMAKSHLNCSIPPEQIYTRLDFKFPFNPDSLLEVGNNWYKEQNVAMKMKQKQIPLDVQLYNFKELNQKGQYLNILDPSRLDKIVISLIADISRYVSQQMSKDEINQNLKYVKLSIALSLKSTSLSKIICQNIIQISYIIKRIENYWEGIQGKEIRITFVKRFSQIYWMYLNTLVKRSSKSYKIINYREQYAKYLMQIDKYEEALAICKKKQNLIQCRIYERMGYYYKAISLTGIDPFTYTQNKGLFITEIQNCSQKIKFLRYLIKDQLFHRERVLQTYSDIWSSKHLPPLSRFFENKKKFSKFCYHYAQELEQEYKCRCDSQNQQNCLKLMDLYLSSVSAGDKYVQQSFPKIFRLWFVHKQKDQFALKFDQYLNSISCVKLQYCLELLITGVETFKNDRTSSRSLTQALSILATNYPNQMIWWLAPLKYFNQQSQHKINIYQEVLKLIPEKREKLEELEKQFNVILRICQQKSKIQQQQGWVVENINSQFISEYNKNREKLIYPGIDNLSQPFKQEESLVKIVQIYPQMKIAPSKDKPKKIQVECSDSSIKYLLLKNEVQDSKNNGDTRREQRIILMLQFFNTLLEPLQLRYPLFASMSLNQLSQVIEWVTQTTTCREAIGVSTISAKNRQVYNQTEWKQLSEQEPKLNNYFFTQYQDPYVWYDAQQGFIKSMALWSAFQYLIGFGDRHCDNILIHENGELIHIDYECVFHKGKFLPVPEIVDFRLTKNLRYGMGYLREQGQFRQLLEQIIEVFQKHKDSIFAFLDPYIYDPLLCRTSSDVIELIKFKLNNSINVQNLIERNCDLEILRQMYYGWAPYQ</sequence>
<evidence type="ECO:0000256" key="1">
    <source>
        <dbReference type="ARBA" id="ARBA00004123"/>
    </source>
</evidence>
<keyword evidence="2" id="KW-0418">Kinase</keyword>
<keyword evidence="2" id="KW-0808">Transferase</keyword>
<gene>
    <name evidence="6" type="ORF">PSON_ATCC_30995.1.T0470077</name>
</gene>
<organism evidence="6 7">
    <name type="scientific">Paramecium sonneborni</name>
    <dbReference type="NCBI Taxonomy" id="65129"/>
    <lineage>
        <taxon>Eukaryota</taxon>
        <taxon>Sar</taxon>
        <taxon>Alveolata</taxon>
        <taxon>Ciliophora</taxon>
        <taxon>Intramacronucleata</taxon>
        <taxon>Oligohymenophorea</taxon>
        <taxon>Peniculida</taxon>
        <taxon>Parameciidae</taxon>
        <taxon>Paramecium</taxon>
    </lineage>
</organism>
<dbReference type="CDD" id="cd05164">
    <property type="entry name" value="PIKKc"/>
    <property type="match status" value="1"/>
</dbReference>
<reference evidence="6" key="1">
    <citation type="submission" date="2021-01" db="EMBL/GenBank/DDBJ databases">
        <authorList>
            <consortium name="Genoscope - CEA"/>
            <person name="William W."/>
        </authorList>
    </citation>
    <scope>NUCLEOTIDE SEQUENCE</scope>
</reference>
<dbReference type="GO" id="GO:0006281">
    <property type="term" value="P:DNA repair"/>
    <property type="evidence" value="ECO:0007669"/>
    <property type="project" value="TreeGrafter"/>
</dbReference>
<dbReference type="PROSITE" id="PS50290">
    <property type="entry name" value="PI3_4_KINASE_3"/>
    <property type="match status" value="1"/>
</dbReference>
<dbReference type="Pfam" id="PF00454">
    <property type="entry name" value="PI3_PI4_kinase"/>
    <property type="match status" value="1"/>
</dbReference>
<keyword evidence="3" id="KW-0227">DNA damage</keyword>
<dbReference type="GO" id="GO:0005634">
    <property type="term" value="C:nucleus"/>
    <property type="evidence" value="ECO:0007669"/>
    <property type="project" value="UniProtKB-SubCell"/>
</dbReference>
<evidence type="ECO:0000313" key="6">
    <source>
        <dbReference type="EMBL" id="CAD8084619.1"/>
    </source>
</evidence>
<dbReference type="InterPro" id="IPR050517">
    <property type="entry name" value="DDR_Repair_Kinase"/>
</dbReference>
<evidence type="ECO:0000256" key="2">
    <source>
        <dbReference type="ARBA" id="ARBA00022527"/>
    </source>
</evidence>
<dbReference type="OrthoDB" id="381190at2759"/>
<dbReference type="EMBL" id="CAJJDN010000047">
    <property type="protein sequence ID" value="CAD8084619.1"/>
    <property type="molecule type" value="Genomic_DNA"/>
</dbReference>
<evidence type="ECO:0000313" key="7">
    <source>
        <dbReference type="Proteomes" id="UP000692954"/>
    </source>
</evidence>
<dbReference type="PANTHER" id="PTHR11139">
    <property type="entry name" value="ATAXIA TELANGIECTASIA MUTATED ATM -RELATED"/>
    <property type="match status" value="1"/>
</dbReference>
<keyword evidence="7" id="KW-1185">Reference proteome</keyword>
<dbReference type="Proteomes" id="UP000692954">
    <property type="component" value="Unassembled WGS sequence"/>
</dbReference>
<evidence type="ECO:0000256" key="4">
    <source>
        <dbReference type="ARBA" id="ARBA00023242"/>
    </source>
</evidence>
<dbReference type="GO" id="GO:0004674">
    <property type="term" value="F:protein serine/threonine kinase activity"/>
    <property type="evidence" value="ECO:0007669"/>
    <property type="project" value="UniProtKB-KW"/>
</dbReference>
<evidence type="ECO:0000256" key="3">
    <source>
        <dbReference type="ARBA" id="ARBA00022763"/>
    </source>
</evidence>
<dbReference type="SMART" id="SM00146">
    <property type="entry name" value="PI3Kc"/>
    <property type="match status" value="1"/>
</dbReference>
<dbReference type="PANTHER" id="PTHR11139:SF69">
    <property type="entry name" value="SERINE_THREONINE-PROTEIN KINASE ATR"/>
    <property type="match status" value="1"/>
</dbReference>
<comment type="caution">
    <text evidence="6">The sequence shown here is derived from an EMBL/GenBank/DDBJ whole genome shotgun (WGS) entry which is preliminary data.</text>
</comment>
<keyword evidence="4" id="KW-0539">Nucleus</keyword>
<comment type="subcellular location">
    <subcellularLocation>
        <location evidence="1">Nucleus</location>
    </subcellularLocation>
</comment>
<dbReference type="InterPro" id="IPR000403">
    <property type="entry name" value="PI3/4_kinase_cat_dom"/>
</dbReference>
<name>A0A8S1MYR8_9CILI</name>
<keyword evidence="2" id="KW-0723">Serine/threonine-protein kinase</keyword>
<feature type="domain" description="PI3K/PI4K catalytic" evidence="5">
    <location>
        <begin position="1151"/>
        <end position="1442"/>
    </location>
</feature>
<accession>A0A8S1MYR8</accession>
<dbReference type="GO" id="GO:0000077">
    <property type="term" value="P:DNA damage checkpoint signaling"/>
    <property type="evidence" value="ECO:0007669"/>
    <property type="project" value="TreeGrafter"/>
</dbReference>
<protein>
    <recommendedName>
        <fullName evidence="5">PI3K/PI4K catalytic domain-containing protein</fullName>
    </recommendedName>
</protein>
<proteinExistence type="predicted"/>